<evidence type="ECO:0000313" key="2">
    <source>
        <dbReference type="EMBL" id="SNZ16058.1"/>
    </source>
</evidence>
<organism evidence="2 3">
    <name type="scientific">Natronoarchaeum philippinense</name>
    <dbReference type="NCBI Taxonomy" id="558529"/>
    <lineage>
        <taxon>Archaea</taxon>
        <taxon>Methanobacteriati</taxon>
        <taxon>Methanobacteriota</taxon>
        <taxon>Stenosarchaea group</taxon>
        <taxon>Halobacteria</taxon>
        <taxon>Halobacteriales</taxon>
        <taxon>Natronoarchaeaceae</taxon>
    </lineage>
</organism>
<feature type="region of interest" description="Disordered" evidence="1">
    <location>
        <begin position="67"/>
        <end position="86"/>
    </location>
</feature>
<evidence type="ECO:0000256" key="1">
    <source>
        <dbReference type="SAM" id="MobiDB-lite"/>
    </source>
</evidence>
<name>A0A285P3M7_NATPI</name>
<evidence type="ECO:0000313" key="3">
    <source>
        <dbReference type="Proteomes" id="UP000219453"/>
    </source>
</evidence>
<protein>
    <recommendedName>
        <fullName evidence="4">DUF2892 domain-containing protein</fullName>
    </recommendedName>
</protein>
<dbReference type="AlphaFoldDB" id="A0A285P3M7"/>
<proteinExistence type="predicted"/>
<dbReference type="OrthoDB" id="100832at2157"/>
<accession>A0A285P3M7</accession>
<dbReference type="EMBL" id="OBEJ01000003">
    <property type="protein sequence ID" value="SNZ16058.1"/>
    <property type="molecule type" value="Genomic_DNA"/>
</dbReference>
<sequence length="120" mass="12264">MDLEEIADDRGRLARTLAAGVLGVVALCSLRKGKRLRALLAGGGAVALGYQATTESDEMTDLDIDSLGADASSTDEETAEAESADDEFRCAACGEPIVPGQARGPNAAGEIVHEDCDAAA</sequence>
<gene>
    <name evidence="2" type="ORF">SAMN06269185_2685</name>
</gene>
<evidence type="ECO:0008006" key="4">
    <source>
        <dbReference type="Google" id="ProtNLM"/>
    </source>
</evidence>
<feature type="compositionally biased region" description="Acidic residues" evidence="1">
    <location>
        <begin position="73"/>
        <end position="85"/>
    </location>
</feature>
<keyword evidence="3" id="KW-1185">Reference proteome</keyword>
<dbReference type="RefSeq" id="WP_097009567.1">
    <property type="nucleotide sequence ID" value="NZ_OBEJ01000003.1"/>
</dbReference>
<reference evidence="3" key="1">
    <citation type="submission" date="2017-09" db="EMBL/GenBank/DDBJ databases">
        <authorList>
            <person name="Varghese N."/>
            <person name="Submissions S."/>
        </authorList>
    </citation>
    <scope>NUCLEOTIDE SEQUENCE [LARGE SCALE GENOMIC DNA]</scope>
    <source>
        <strain evidence="3">DSM 27208</strain>
    </source>
</reference>
<dbReference type="Proteomes" id="UP000219453">
    <property type="component" value="Unassembled WGS sequence"/>
</dbReference>